<proteinExistence type="predicted"/>
<organism evidence="1 2">
    <name type="scientific">Mycena alexandri</name>
    <dbReference type="NCBI Taxonomy" id="1745969"/>
    <lineage>
        <taxon>Eukaryota</taxon>
        <taxon>Fungi</taxon>
        <taxon>Dikarya</taxon>
        <taxon>Basidiomycota</taxon>
        <taxon>Agaricomycotina</taxon>
        <taxon>Agaricomycetes</taxon>
        <taxon>Agaricomycetidae</taxon>
        <taxon>Agaricales</taxon>
        <taxon>Marasmiineae</taxon>
        <taxon>Mycenaceae</taxon>
        <taxon>Mycena</taxon>
    </lineage>
</organism>
<dbReference type="Proteomes" id="UP001218188">
    <property type="component" value="Unassembled WGS sequence"/>
</dbReference>
<protein>
    <submittedName>
        <fullName evidence="1">Uncharacterized protein</fullName>
    </submittedName>
</protein>
<accession>A0AAD6WTJ5</accession>
<evidence type="ECO:0000313" key="2">
    <source>
        <dbReference type="Proteomes" id="UP001218188"/>
    </source>
</evidence>
<keyword evidence="2" id="KW-1185">Reference proteome</keyword>
<sequence length="356" mass="38005">MIGMPALTLNRKNTLCLLQNTTSTLEDVVACFDAYTVPEGYYSDATYAAAQPNADELQDWEELISSLLSVDGNCTSGIVPTSIADIYNVSLFTDTTGLQYCVASEITSIDGVYAKGWGLFVVPATQKAVLRDIHLAAPHPAYDLLTPEQAGALFKSTGARSLLISGRIRTANLAPSDCVIPSSNTTIYYKTDPAHDTAEPFVSASKTIREWQHANDGCPTQSCAFIQMHGKGATSCPTDTMFLSSGLGRSNASVAWYTDAADRPVKRLKTHLMAAFPTWNISLPSDSACSLTATDNVFGRLVNGVAEQLVCTDASTAELATGEFIHIEQAIISREAGVYFEWTAALLATFAPSAGA</sequence>
<comment type="caution">
    <text evidence="1">The sequence shown here is derived from an EMBL/GenBank/DDBJ whole genome shotgun (WGS) entry which is preliminary data.</text>
</comment>
<dbReference type="AlphaFoldDB" id="A0AAD6WTJ5"/>
<reference evidence="1" key="1">
    <citation type="submission" date="2023-03" db="EMBL/GenBank/DDBJ databases">
        <title>Massive genome expansion in bonnet fungi (Mycena s.s.) driven by repeated elements and novel gene families across ecological guilds.</title>
        <authorList>
            <consortium name="Lawrence Berkeley National Laboratory"/>
            <person name="Harder C.B."/>
            <person name="Miyauchi S."/>
            <person name="Viragh M."/>
            <person name="Kuo A."/>
            <person name="Thoen E."/>
            <person name="Andreopoulos B."/>
            <person name="Lu D."/>
            <person name="Skrede I."/>
            <person name="Drula E."/>
            <person name="Henrissat B."/>
            <person name="Morin E."/>
            <person name="Kohler A."/>
            <person name="Barry K."/>
            <person name="LaButti K."/>
            <person name="Morin E."/>
            <person name="Salamov A."/>
            <person name="Lipzen A."/>
            <person name="Mereny Z."/>
            <person name="Hegedus B."/>
            <person name="Baldrian P."/>
            <person name="Stursova M."/>
            <person name="Weitz H."/>
            <person name="Taylor A."/>
            <person name="Grigoriev I.V."/>
            <person name="Nagy L.G."/>
            <person name="Martin F."/>
            <person name="Kauserud H."/>
        </authorList>
    </citation>
    <scope>NUCLEOTIDE SEQUENCE</scope>
    <source>
        <strain evidence="1">CBHHK200</strain>
    </source>
</reference>
<evidence type="ECO:0000313" key="1">
    <source>
        <dbReference type="EMBL" id="KAJ7022971.1"/>
    </source>
</evidence>
<dbReference type="EMBL" id="JARJCM010000199">
    <property type="protein sequence ID" value="KAJ7022971.1"/>
    <property type="molecule type" value="Genomic_DNA"/>
</dbReference>
<gene>
    <name evidence="1" type="ORF">C8F04DRAFT_1213430</name>
</gene>
<name>A0AAD6WTJ5_9AGAR</name>